<protein>
    <submittedName>
        <fullName evidence="2">Uncharacterized protein</fullName>
    </submittedName>
</protein>
<proteinExistence type="predicted"/>
<reference evidence="2 3" key="1">
    <citation type="submission" date="2024-02" db="EMBL/GenBank/DDBJ databases">
        <title>STSV induces naive adaptation in Sulfolobus.</title>
        <authorList>
            <person name="Xiang X."/>
            <person name="Song M."/>
        </authorList>
    </citation>
    <scope>NUCLEOTIDE SEQUENCE [LARGE SCALE GENOMIC DNA]</scope>
    <source>
        <strain evidence="2 3">RT2</strain>
    </source>
</reference>
<dbReference type="Proteomes" id="UP001432202">
    <property type="component" value="Chromosome"/>
</dbReference>
<organism evidence="2 3">
    <name type="scientific">Sulfolobus tengchongensis</name>
    <dbReference type="NCBI Taxonomy" id="207809"/>
    <lineage>
        <taxon>Archaea</taxon>
        <taxon>Thermoproteota</taxon>
        <taxon>Thermoprotei</taxon>
        <taxon>Sulfolobales</taxon>
        <taxon>Sulfolobaceae</taxon>
        <taxon>Sulfolobus</taxon>
    </lineage>
</organism>
<dbReference type="AlphaFoldDB" id="A0AAX4L2U7"/>
<keyword evidence="1" id="KW-0812">Transmembrane</keyword>
<dbReference type="EMBL" id="CP146016">
    <property type="protein sequence ID" value="WWQ60491.1"/>
    <property type="molecule type" value="Genomic_DNA"/>
</dbReference>
<name>A0AAX4L2U7_9CREN</name>
<gene>
    <name evidence="2" type="ORF">V6M85_13840</name>
</gene>
<dbReference type="RefSeq" id="WP_338601341.1">
    <property type="nucleotide sequence ID" value="NZ_CP146016.1"/>
</dbReference>
<feature type="transmembrane region" description="Helical" evidence="1">
    <location>
        <begin position="6"/>
        <end position="29"/>
    </location>
</feature>
<feature type="transmembrane region" description="Helical" evidence="1">
    <location>
        <begin position="41"/>
        <end position="62"/>
    </location>
</feature>
<dbReference type="GeneID" id="89337871"/>
<keyword evidence="1" id="KW-1133">Transmembrane helix</keyword>
<sequence length="63" mass="6993">MLSPLLAIKILLLVPTIIFFFFSVIYYILYSIKAPGFESIAIRIISFILLGGAAILLSLYLAI</sequence>
<keyword evidence="3" id="KW-1185">Reference proteome</keyword>
<accession>A0AAX4L2U7</accession>
<evidence type="ECO:0000313" key="2">
    <source>
        <dbReference type="EMBL" id="WWQ60491.1"/>
    </source>
</evidence>
<evidence type="ECO:0000313" key="3">
    <source>
        <dbReference type="Proteomes" id="UP001432202"/>
    </source>
</evidence>
<keyword evidence="1" id="KW-0472">Membrane</keyword>
<evidence type="ECO:0000256" key="1">
    <source>
        <dbReference type="SAM" id="Phobius"/>
    </source>
</evidence>